<evidence type="ECO:0000313" key="2">
    <source>
        <dbReference type="Proteomes" id="UP000317371"/>
    </source>
</evidence>
<evidence type="ECO:0008006" key="3">
    <source>
        <dbReference type="Google" id="ProtNLM"/>
    </source>
</evidence>
<dbReference type="EMBL" id="VIGC01000012">
    <property type="protein sequence ID" value="TQE95677.1"/>
    <property type="molecule type" value="Genomic_DNA"/>
</dbReference>
<gene>
    <name evidence="1" type="ORF">FKZ61_11170</name>
</gene>
<name>A0A540VG07_9CHLR</name>
<dbReference type="OrthoDB" id="7059770at2"/>
<protein>
    <recommendedName>
        <fullName evidence="3">Glycine reductase</fullName>
    </recommendedName>
</protein>
<dbReference type="RefSeq" id="WP_141610212.1">
    <property type="nucleotide sequence ID" value="NZ_VIGC02000012.1"/>
</dbReference>
<dbReference type="InParanoid" id="A0A540VG07"/>
<accession>A0A540VG07</accession>
<organism evidence="1 2">
    <name type="scientific">Litorilinea aerophila</name>
    <dbReference type="NCBI Taxonomy" id="1204385"/>
    <lineage>
        <taxon>Bacteria</taxon>
        <taxon>Bacillati</taxon>
        <taxon>Chloroflexota</taxon>
        <taxon>Caldilineae</taxon>
        <taxon>Caldilineales</taxon>
        <taxon>Caldilineaceae</taxon>
        <taxon>Litorilinea</taxon>
    </lineage>
</organism>
<sequence length="102" mass="11425">MGLIARAIESVGIPTVAISLARDLTEAVGVPRAVFVRWPLGHPLGEPHAPAQQRTMIFEALKLLVHGRQPGQIVEPGFRWRRERYNEPNWDALQNPETLDTP</sequence>
<proteinExistence type="predicted"/>
<reference evidence="1 2" key="1">
    <citation type="submission" date="2019-06" db="EMBL/GenBank/DDBJ databases">
        <title>Genome sequence of Litorilinea aerophila BAA-2444.</title>
        <authorList>
            <person name="Maclea K.S."/>
            <person name="Maurais E.G."/>
            <person name="Iannazzi L.C."/>
        </authorList>
    </citation>
    <scope>NUCLEOTIDE SEQUENCE [LARGE SCALE GENOMIC DNA]</scope>
    <source>
        <strain evidence="1 2">ATCC BAA-2444</strain>
    </source>
</reference>
<dbReference type="AlphaFoldDB" id="A0A540VG07"/>
<evidence type="ECO:0000313" key="1">
    <source>
        <dbReference type="EMBL" id="TQE95677.1"/>
    </source>
</evidence>
<keyword evidence="2" id="KW-1185">Reference proteome</keyword>
<dbReference type="Proteomes" id="UP000317371">
    <property type="component" value="Unassembled WGS sequence"/>
</dbReference>
<comment type="caution">
    <text evidence="1">The sequence shown here is derived from an EMBL/GenBank/DDBJ whole genome shotgun (WGS) entry which is preliminary data.</text>
</comment>